<reference evidence="1" key="1">
    <citation type="submission" date="2021-02" db="EMBL/GenBank/DDBJ databases">
        <authorList>
            <person name="Nowell W R."/>
        </authorList>
    </citation>
    <scope>NUCLEOTIDE SEQUENCE</scope>
</reference>
<protein>
    <submittedName>
        <fullName evidence="1">Uncharacterized protein</fullName>
    </submittedName>
</protein>
<dbReference type="Proteomes" id="UP000663825">
    <property type="component" value="Unassembled WGS sequence"/>
</dbReference>
<dbReference type="EMBL" id="CAJNXB010003096">
    <property type="protein sequence ID" value="CAF3294959.1"/>
    <property type="molecule type" value="Genomic_DNA"/>
</dbReference>
<gene>
    <name evidence="1" type="ORF">TIS948_LOCUS17832</name>
</gene>
<proteinExistence type="predicted"/>
<evidence type="ECO:0000313" key="1">
    <source>
        <dbReference type="EMBL" id="CAF3294959.1"/>
    </source>
</evidence>
<name>A0A817SD92_9BILA</name>
<dbReference type="OrthoDB" id="10031249at2759"/>
<comment type="caution">
    <text evidence="1">The sequence shown here is derived from an EMBL/GenBank/DDBJ whole genome shotgun (WGS) entry which is preliminary data.</text>
</comment>
<dbReference type="AlphaFoldDB" id="A0A817SD92"/>
<sequence>MANYNLYLTFNHKFHHFVLNSNMSLSSIKVIVGEKFGINPATFEIQVQDKYYRETIVLDNEYLGELHERLHLRYMNTIYGDILLDHQPANYYDWQHCMKKVKHEDSTIDLLYKPNSTKSKTRIQDVINIIYGEEKLASSPEELSISTSSEIATLDAYKSDESIDLTNCSRPLMYENPFALRPPNNDLILPLCALNTSIAEETSETSFQSYQNELGLTEKINFGVPAVADNLKDTLINPPPSNEAIPTGTLCPGIYERIFDYPTLPLLDHIAQPATSLPLSASLKIAHDVQPYQNIQHDTNISDDFIDRNRSPYVMRIQGIKTQADKGKSILPRIKIPARYIFLNQQSVHDIYLMVAVVHEEKVDNKRNFYTSDDIQFLPPGAKKHTDGINPIQLNLNSLQIQSDGTCGLSLRLMNRSWLSKTKTAKMKVFYQLNEDTVKNLHHAEFDQRSIRLACILIQNKKIEWDTFCLSDYIRPSKVTHTLI</sequence>
<organism evidence="1 2">
    <name type="scientific">Rotaria socialis</name>
    <dbReference type="NCBI Taxonomy" id="392032"/>
    <lineage>
        <taxon>Eukaryota</taxon>
        <taxon>Metazoa</taxon>
        <taxon>Spiralia</taxon>
        <taxon>Gnathifera</taxon>
        <taxon>Rotifera</taxon>
        <taxon>Eurotatoria</taxon>
        <taxon>Bdelloidea</taxon>
        <taxon>Philodinida</taxon>
        <taxon>Philodinidae</taxon>
        <taxon>Rotaria</taxon>
    </lineage>
</organism>
<accession>A0A817SD92</accession>
<evidence type="ECO:0000313" key="2">
    <source>
        <dbReference type="Proteomes" id="UP000663825"/>
    </source>
</evidence>